<dbReference type="PROSITE" id="PS51257">
    <property type="entry name" value="PROKAR_LIPOPROTEIN"/>
    <property type="match status" value="1"/>
</dbReference>
<dbReference type="GO" id="GO:0046872">
    <property type="term" value="F:metal ion binding"/>
    <property type="evidence" value="ECO:0007669"/>
    <property type="project" value="UniProtKB-KW"/>
</dbReference>
<comment type="similarity">
    <text evidence="5">Belongs to the bacterial solute-binding protein 9 family.</text>
</comment>
<dbReference type="InterPro" id="IPR006127">
    <property type="entry name" value="ZnuA-like"/>
</dbReference>
<keyword evidence="2 5" id="KW-0813">Transport</keyword>
<evidence type="ECO:0000256" key="1">
    <source>
        <dbReference type="ARBA" id="ARBA00004196"/>
    </source>
</evidence>
<proteinExistence type="inferred from homology"/>
<dbReference type="InterPro" id="IPR050492">
    <property type="entry name" value="Bact_metal-bind_prot9"/>
</dbReference>
<organism evidence="7 8">
    <name type="scientific">Limnofasciculus baicalensis BBK-W-15</name>
    <dbReference type="NCBI Taxonomy" id="2699891"/>
    <lineage>
        <taxon>Bacteria</taxon>
        <taxon>Bacillati</taxon>
        <taxon>Cyanobacteriota</taxon>
        <taxon>Cyanophyceae</taxon>
        <taxon>Coleofasciculales</taxon>
        <taxon>Coleofasciculaceae</taxon>
        <taxon>Limnofasciculus</taxon>
        <taxon>Limnofasciculus baicalensis</taxon>
    </lineage>
</organism>
<evidence type="ECO:0000256" key="2">
    <source>
        <dbReference type="ARBA" id="ARBA00022448"/>
    </source>
</evidence>
<evidence type="ECO:0000256" key="5">
    <source>
        <dbReference type="RuleBase" id="RU003512"/>
    </source>
</evidence>
<reference evidence="7" key="1">
    <citation type="submission" date="2022-06" db="EMBL/GenBank/DDBJ databases">
        <title>New cyanobacteria of genus Symplocastrum in benthos of Lake Baikal.</title>
        <authorList>
            <person name="Sorokovikova E."/>
            <person name="Tikhonova I."/>
            <person name="Krasnopeev A."/>
            <person name="Evseev P."/>
            <person name="Gladkikh A."/>
            <person name="Belykh O."/>
        </authorList>
    </citation>
    <scope>NUCLEOTIDE SEQUENCE</scope>
    <source>
        <strain evidence="7">BBK-W-15</strain>
    </source>
</reference>
<dbReference type="Proteomes" id="UP001204953">
    <property type="component" value="Unassembled WGS sequence"/>
</dbReference>
<evidence type="ECO:0000256" key="4">
    <source>
        <dbReference type="ARBA" id="ARBA00022729"/>
    </source>
</evidence>
<dbReference type="EMBL" id="JAMZMM010000699">
    <property type="protein sequence ID" value="MCP2732628.1"/>
    <property type="molecule type" value="Genomic_DNA"/>
</dbReference>
<evidence type="ECO:0000256" key="6">
    <source>
        <dbReference type="SAM" id="SignalP"/>
    </source>
</evidence>
<keyword evidence="4 6" id="KW-0732">Signal</keyword>
<dbReference type="InterPro" id="IPR006129">
    <property type="entry name" value="AdhesinB"/>
</dbReference>
<dbReference type="Pfam" id="PF01297">
    <property type="entry name" value="ZnuA"/>
    <property type="match status" value="1"/>
</dbReference>
<dbReference type="Gene3D" id="3.40.50.1980">
    <property type="entry name" value="Nitrogenase molybdenum iron protein domain"/>
    <property type="match status" value="1"/>
</dbReference>
<dbReference type="SUPFAM" id="SSF53807">
    <property type="entry name" value="Helical backbone' metal receptor"/>
    <property type="match status" value="1"/>
</dbReference>
<sequence length="136" mass="14592">MRLNSIYILFLALALGVSACTSPQPTAIETPNTRATASPTTAVTTKPKIVATTSVICDITQEIAQNTIDLTCLIPAGTDPHVYQPKPSDRKAIEQAKLILYSGYGFEPDLIKLVKATQNSIPKVAVSEIAVLSFEF</sequence>
<feature type="chain" id="PRO_5042099464" evidence="6">
    <location>
        <begin position="20"/>
        <end position="136"/>
    </location>
</feature>
<protein>
    <submittedName>
        <fullName evidence="7">Zinc ABC transporter substrate-binding protein</fullName>
    </submittedName>
</protein>
<dbReference type="AlphaFoldDB" id="A0AAE3KSG9"/>
<comment type="caution">
    <text evidence="7">The sequence shown here is derived from an EMBL/GenBank/DDBJ whole genome shotgun (WGS) entry which is preliminary data.</text>
</comment>
<keyword evidence="8" id="KW-1185">Reference proteome</keyword>
<gene>
    <name evidence="7" type="ORF">NJ959_29795</name>
</gene>
<dbReference type="PRINTS" id="PR00690">
    <property type="entry name" value="ADHESNFAMILY"/>
</dbReference>
<evidence type="ECO:0000313" key="8">
    <source>
        <dbReference type="Proteomes" id="UP001204953"/>
    </source>
</evidence>
<dbReference type="GO" id="GO:0030313">
    <property type="term" value="C:cell envelope"/>
    <property type="evidence" value="ECO:0007669"/>
    <property type="project" value="UniProtKB-SubCell"/>
</dbReference>
<dbReference type="InterPro" id="IPR006128">
    <property type="entry name" value="Lipoprotein_PsaA-like"/>
</dbReference>
<keyword evidence="3" id="KW-0479">Metal-binding</keyword>
<dbReference type="PANTHER" id="PTHR42953:SF1">
    <property type="entry name" value="METAL-BINDING PROTEIN HI_0362-RELATED"/>
    <property type="match status" value="1"/>
</dbReference>
<dbReference type="PRINTS" id="PR00691">
    <property type="entry name" value="ADHESINB"/>
</dbReference>
<name>A0AAE3KSG9_9CYAN</name>
<dbReference type="GO" id="GO:0030001">
    <property type="term" value="P:metal ion transport"/>
    <property type="evidence" value="ECO:0007669"/>
    <property type="project" value="InterPro"/>
</dbReference>
<dbReference type="GO" id="GO:0007155">
    <property type="term" value="P:cell adhesion"/>
    <property type="evidence" value="ECO:0007669"/>
    <property type="project" value="InterPro"/>
</dbReference>
<evidence type="ECO:0000313" key="7">
    <source>
        <dbReference type="EMBL" id="MCP2732628.1"/>
    </source>
</evidence>
<accession>A0AAE3KSG9</accession>
<dbReference type="PANTHER" id="PTHR42953">
    <property type="entry name" value="HIGH-AFFINITY ZINC UPTAKE SYSTEM PROTEIN ZNUA-RELATED"/>
    <property type="match status" value="1"/>
</dbReference>
<evidence type="ECO:0000256" key="3">
    <source>
        <dbReference type="ARBA" id="ARBA00022723"/>
    </source>
</evidence>
<comment type="subcellular location">
    <subcellularLocation>
        <location evidence="1">Cell envelope</location>
    </subcellularLocation>
</comment>
<feature type="signal peptide" evidence="6">
    <location>
        <begin position="1"/>
        <end position="19"/>
    </location>
</feature>